<dbReference type="Gene3D" id="2.40.170.20">
    <property type="entry name" value="TonB-dependent receptor, beta-barrel domain"/>
    <property type="match status" value="1"/>
</dbReference>
<evidence type="ECO:0000256" key="2">
    <source>
        <dbReference type="ARBA" id="ARBA00022448"/>
    </source>
</evidence>
<dbReference type="GO" id="GO:0004180">
    <property type="term" value="F:carboxypeptidase activity"/>
    <property type="evidence" value="ECO:0007669"/>
    <property type="project" value="UniProtKB-KW"/>
</dbReference>
<keyword evidence="2" id="KW-0813">Transport</keyword>
<keyword evidence="3" id="KW-1134">Transmembrane beta strand</keyword>
<evidence type="ECO:0000256" key="7">
    <source>
        <dbReference type="ARBA" id="ARBA00023237"/>
    </source>
</evidence>
<dbReference type="SUPFAM" id="SSF49464">
    <property type="entry name" value="Carboxypeptidase regulatory domain-like"/>
    <property type="match status" value="1"/>
</dbReference>
<dbReference type="SUPFAM" id="SSF56935">
    <property type="entry name" value="Porins"/>
    <property type="match status" value="1"/>
</dbReference>
<evidence type="ECO:0000256" key="4">
    <source>
        <dbReference type="ARBA" id="ARBA00022692"/>
    </source>
</evidence>
<evidence type="ECO:0000259" key="8">
    <source>
        <dbReference type="Pfam" id="PF07715"/>
    </source>
</evidence>
<dbReference type="GO" id="GO:0009279">
    <property type="term" value="C:cell outer membrane"/>
    <property type="evidence" value="ECO:0007669"/>
    <property type="project" value="UniProtKB-SubCell"/>
</dbReference>
<evidence type="ECO:0000256" key="5">
    <source>
        <dbReference type="ARBA" id="ARBA00022729"/>
    </source>
</evidence>
<organism evidence="9 10">
    <name type="scientific">Chryseosolibacter histidini</name>
    <dbReference type="NCBI Taxonomy" id="2782349"/>
    <lineage>
        <taxon>Bacteria</taxon>
        <taxon>Pseudomonadati</taxon>
        <taxon>Bacteroidota</taxon>
        <taxon>Cytophagia</taxon>
        <taxon>Cytophagales</taxon>
        <taxon>Chryseotaleaceae</taxon>
        <taxon>Chryseosolibacter</taxon>
    </lineage>
</organism>
<dbReference type="PANTHER" id="PTHR30069:SF29">
    <property type="entry name" value="HEMOGLOBIN AND HEMOGLOBIN-HAPTOGLOBIN-BINDING PROTEIN 1-RELATED"/>
    <property type="match status" value="1"/>
</dbReference>
<dbReference type="Gene3D" id="2.170.130.10">
    <property type="entry name" value="TonB-dependent receptor, plug domain"/>
    <property type="match status" value="1"/>
</dbReference>
<keyword evidence="5" id="KW-0732">Signal</keyword>
<dbReference type="InterPro" id="IPR039426">
    <property type="entry name" value="TonB-dep_rcpt-like"/>
</dbReference>
<keyword evidence="6" id="KW-0472">Membrane</keyword>
<dbReference type="Proteomes" id="UP001319200">
    <property type="component" value="Unassembled WGS sequence"/>
</dbReference>
<dbReference type="Gene3D" id="2.60.40.1120">
    <property type="entry name" value="Carboxypeptidase-like, regulatory domain"/>
    <property type="match status" value="1"/>
</dbReference>
<evidence type="ECO:0000313" key="9">
    <source>
        <dbReference type="EMBL" id="MBT1696089.1"/>
    </source>
</evidence>
<comment type="caution">
    <text evidence="9">The sequence shown here is derived from an EMBL/GenBank/DDBJ whole genome shotgun (WGS) entry which is preliminary data.</text>
</comment>
<evidence type="ECO:0000256" key="1">
    <source>
        <dbReference type="ARBA" id="ARBA00004571"/>
    </source>
</evidence>
<accession>A0AAP2DLF5</accession>
<evidence type="ECO:0000256" key="6">
    <source>
        <dbReference type="ARBA" id="ARBA00023136"/>
    </source>
</evidence>
<protein>
    <submittedName>
        <fullName evidence="9">Carboxypeptidase-like regulatory domain-containing protein</fullName>
    </submittedName>
</protein>
<keyword evidence="9" id="KW-0645">Protease</keyword>
<evidence type="ECO:0000256" key="3">
    <source>
        <dbReference type="ARBA" id="ARBA00022452"/>
    </source>
</evidence>
<dbReference type="AlphaFoldDB" id="A0AAP2DLF5"/>
<keyword evidence="7" id="KW-0998">Cell outer membrane</keyword>
<gene>
    <name evidence="9" type="ORF">KK083_04325</name>
</gene>
<dbReference type="InterPro" id="IPR036942">
    <property type="entry name" value="Beta-barrel_TonB_sf"/>
</dbReference>
<keyword evidence="4" id="KW-0812">Transmembrane</keyword>
<dbReference type="InterPro" id="IPR037066">
    <property type="entry name" value="Plug_dom_sf"/>
</dbReference>
<dbReference type="PANTHER" id="PTHR30069">
    <property type="entry name" value="TONB-DEPENDENT OUTER MEMBRANE RECEPTOR"/>
    <property type="match status" value="1"/>
</dbReference>
<dbReference type="GO" id="GO:0015344">
    <property type="term" value="F:siderophore uptake transmembrane transporter activity"/>
    <property type="evidence" value="ECO:0007669"/>
    <property type="project" value="TreeGrafter"/>
</dbReference>
<keyword evidence="9" id="KW-0378">Hydrolase</keyword>
<feature type="domain" description="TonB-dependent receptor plug" evidence="8">
    <location>
        <begin position="198"/>
        <end position="297"/>
    </location>
</feature>
<reference evidence="9 10" key="1">
    <citation type="submission" date="2021-05" db="EMBL/GenBank/DDBJ databases">
        <title>A Polyphasic approach of four new species of the genus Ohtaekwangia: Ohtaekwangia histidinii sp. nov., Ohtaekwangia cretensis sp. nov., Ohtaekwangia indiensis sp. nov., Ohtaekwangia reichenbachii sp. nov. from diverse environment.</title>
        <authorList>
            <person name="Octaviana S."/>
        </authorList>
    </citation>
    <scope>NUCLEOTIDE SEQUENCE [LARGE SCALE GENOMIC DNA]</scope>
    <source>
        <strain evidence="9 10">PWU4</strain>
    </source>
</reference>
<keyword evidence="10" id="KW-1185">Reference proteome</keyword>
<dbReference type="EMBL" id="JAHESF010000003">
    <property type="protein sequence ID" value="MBT1696089.1"/>
    <property type="molecule type" value="Genomic_DNA"/>
</dbReference>
<evidence type="ECO:0000313" key="10">
    <source>
        <dbReference type="Proteomes" id="UP001319200"/>
    </source>
</evidence>
<name>A0AAP2DLF5_9BACT</name>
<dbReference type="Pfam" id="PF07715">
    <property type="entry name" value="Plug"/>
    <property type="match status" value="1"/>
</dbReference>
<proteinExistence type="predicted"/>
<comment type="subcellular location">
    <subcellularLocation>
        <location evidence="1">Cell outer membrane</location>
        <topology evidence="1">Multi-pass membrane protein</topology>
    </subcellularLocation>
</comment>
<dbReference type="GO" id="GO:0044718">
    <property type="term" value="P:siderophore transmembrane transport"/>
    <property type="evidence" value="ECO:0007669"/>
    <property type="project" value="TreeGrafter"/>
</dbReference>
<dbReference type="InterPro" id="IPR012910">
    <property type="entry name" value="Plug_dom"/>
</dbReference>
<dbReference type="Pfam" id="PF13715">
    <property type="entry name" value="CarbopepD_reg_2"/>
    <property type="match status" value="1"/>
</dbReference>
<sequence>MSVSHTLLYGQTLLDKEVRLDHFTGTTGNILDLISKQGGFTFAHSNHIDIGRKVTIEAGNATVRTWLDRIFGAGKIDYVVSQNKIILRPRDKAKSTGNLHTISGYVKDAKTGEALIGVNVIIQELASVGATTNAYGFYSITVAAGNYTAAAQFIGYETKSVAVELTQNVKVDFEIQENVTQLDVVEVTAEKEDANVTDLTMGVTKIDMKEVDKIPVIFGEKDILKIIQLRPGVKSAGEGNSGFHVRGGAADQNLILLDEATVYNASHLLGFFSVFNGDALKDVTLYKSGQPAEFGGRLSSVLDIRMKDGNDKKFGVEGGIDVIASRLKLEGPIAKGKGSFMISGRRTYADLFLGLSPDTSVSQSTIYFYDLNAKANYRIDDNNRIYLSGYFGKDVLGDPDDRGYIKWGNATGTVRWNHLFSEKMFSNTSLIFSNYHYDIDTDLGGVKGKVISRIQDYNFKQDFQYFPNTQSELKFGFNSVYHRITPGTITSTSTEEAKGFDIPLKLAWNNAAYISHQWKPSNIFGLEYGVRLSSFSILGPGTFYTYNASGEAVDSTSYSKGEFAKTYFNVEPRVSASFMINDRSSIKTAYERNTQNLHLISNATSDNPTDLWIPSSLNVKPQIGDQVSLGYFRNFRNNTYEFSTEVYYRHLQNQIDYKDGAELNFNENVEAELLFGEGRAYGIEFFLKKRVGRLNGWIGYTLARTEKKIAGINNGQYYPAKQDRTHDISVVGIYELSKKLTLSATWVYYTGNAVTFPSGKYEIDGRVYNYYTERNGYRMPDYHRLDIAVTWLRKKTEKFESSWNFSLYNAYGRQNAYAINFKPLDADRMQAIQTTLFRWVPSISYNFKF</sequence>
<dbReference type="InterPro" id="IPR008969">
    <property type="entry name" value="CarboxyPept-like_regulatory"/>
</dbReference>
<keyword evidence="9" id="KW-0121">Carboxypeptidase</keyword>